<dbReference type="GeneID" id="9479260"/>
<keyword evidence="6" id="KW-1185">Reference proteome</keyword>
<dbReference type="InterPro" id="IPR050821">
    <property type="entry name" value="Cytosolic_carboxypeptidase"/>
</dbReference>
<dbReference type="RefSeq" id="XP_002898733.1">
    <property type="nucleotide sequence ID" value="XM_002898687.1"/>
</dbReference>
<keyword evidence="5" id="KW-0378">Hydrolase</keyword>
<proteinExistence type="inferred from homology"/>
<dbReference type="VEuPathDB" id="FungiDB:PITG_23044"/>
<dbReference type="Pfam" id="PF00246">
    <property type="entry name" value="Peptidase_M14"/>
    <property type="match status" value="1"/>
</dbReference>
<keyword evidence="5" id="KW-0645">Protease</keyword>
<feature type="domain" description="Peptidase M14" evidence="4">
    <location>
        <begin position="265"/>
        <end position="549"/>
    </location>
</feature>
<dbReference type="InterPro" id="IPR000834">
    <property type="entry name" value="Peptidase_M14"/>
</dbReference>
<dbReference type="KEGG" id="pif:PITG_23044"/>
<evidence type="ECO:0000259" key="4">
    <source>
        <dbReference type="PROSITE" id="PS52035"/>
    </source>
</evidence>
<dbReference type="PANTHER" id="PTHR12756:SF45">
    <property type="entry name" value="CYTOSOLIC CARBOXYPEPTIDASE NNA1"/>
    <property type="match status" value="1"/>
</dbReference>
<dbReference type="GO" id="GO:0008270">
    <property type="term" value="F:zinc ion binding"/>
    <property type="evidence" value="ECO:0007669"/>
    <property type="project" value="InterPro"/>
</dbReference>
<gene>
    <name evidence="5" type="ORF">PITG_23044</name>
</gene>
<dbReference type="eggNOG" id="KOG3641">
    <property type="taxonomic scope" value="Eukaryota"/>
</dbReference>
<organism evidence="5 6">
    <name type="scientific">Phytophthora infestans (strain T30-4)</name>
    <name type="common">Potato late blight agent</name>
    <dbReference type="NCBI Taxonomy" id="403677"/>
    <lineage>
        <taxon>Eukaryota</taxon>
        <taxon>Sar</taxon>
        <taxon>Stramenopiles</taxon>
        <taxon>Oomycota</taxon>
        <taxon>Peronosporomycetes</taxon>
        <taxon>Peronosporales</taxon>
        <taxon>Peronosporaceae</taxon>
        <taxon>Phytophthora</taxon>
    </lineage>
</organism>
<name>D0NQC6_PHYIT</name>
<dbReference type="Pfam" id="PF18027">
    <property type="entry name" value="Pepdidase_M14_N"/>
    <property type="match status" value="1"/>
</dbReference>
<dbReference type="GO" id="GO:0004181">
    <property type="term" value="F:metallocarboxypeptidase activity"/>
    <property type="evidence" value="ECO:0007669"/>
    <property type="project" value="InterPro"/>
</dbReference>
<dbReference type="AlphaFoldDB" id="D0NQC6"/>
<evidence type="ECO:0000256" key="3">
    <source>
        <dbReference type="PROSITE-ProRule" id="PRU01379"/>
    </source>
</evidence>
<dbReference type="PROSITE" id="PS52035">
    <property type="entry name" value="PEPTIDASE_M14"/>
    <property type="match status" value="1"/>
</dbReference>
<dbReference type="Gene3D" id="3.40.630.10">
    <property type="entry name" value="Zn peptidases"/>
    <property type="match status" value="1"/>
</dbReference>
<accession>D0NQC6</accession>
<dbReference type="SUPFAM" id="SSF53187">
    <property type="entry name" value="Zn-dependent exopeptidases"/>
    <property type="match status" value="1"/>
</dbReference>
<dbReference type="EMBL" id="DS028152">
    <property type="protein sequence ID" value="EEY62858.1"/>
    <property type="molecule type" value="Genomic_DNA"/>
</dbReference>
<keyword evidence="5" id="KW-0482">Metalloprotease</keyword>
<feature type="active site" description="Proton donor/acceptor" evidence="3">
    <location>
        <position position="513"/>
    </location>
</feature>
<dbReference type="Gene3D" id="2.60.40.3120">
    <property type="match status" value="1"/>
</dbReference>
<dbReference type="OMA" id="FACIQPY"/>
<evidence type="ECO:0000256" key="2">
    <source>
        <dbReference type="ARBA" id="ARBA00005988"/>
    </source>
</evidence>
<reference evidence="6" key="1">
    <citation type="journal article" date="2009" name="Nature">
        <title>Genome sequence and analysis of the Irish potato famine pathogen Phytophthora infestans.</title>
        <authorList>
            <consortium name="The Broad Institute Genome Sequencing Platform"/>
            <person name="Haas B.J."/>
            <person name="Kamoun S."/>
            <person name="Zody M.C."/>
            <person name="Jiang R.H."/>
            <person name="Handsaker R.E."/>
            <person name="Cano L.M."/>
            <person name="Grabherr M."/>
            <person name="Kodira C.D."/>
            <person name="Raffaele S."/>
            <person name="Torto-Alalibo T."/>
            <person name="Bozkurt T.O."/>
            <person name="Ah-Fong A.M."/>
            <person name="Alvarado L."/>
            <person name="Anderson V.L."/>
            <person name="Armstrong M.R."/>
            <person name="Avrova A."/>
            <person name="Baxter L."/>
            <person name="Beynon J."/>
            <person name="Boevink P.C."/>
            <person name="Bollmann S.R."/>
            <person name="Bos J.I."/>
            <person name="Bulone V."/>
            <person name="Cai G."/>
            <person name="Cakir C."/>
            <person name="Carrington J.C."/>
            <person name="Chawner M."/>
            <person name="Conti L."/>
            <person name="Costanzo S."/>
            <person name="Ewan R."/>
            <person name="Fahlgren N."/>
            <person name="Fischbach M.A."/>
            <person name="Fugelstad J."/>
            <person name="Gilroy E.M."/>
            <person name="Gnerre S."/>
            <person name="Green P.J."/>
            <person name="Grenville-Briggs L.J."/>
            <person name="Griffith J."/>
            <person name="Grunwald N.J."/>
            <person name="Horn K."/>
            <person name="Horner N.R."/>
            <person name="Hu C.H."/>
            <person name="Huitema E."/>
            <person name="Jeong D.H."/>
            <person name="Jones A.M."/>
            <person name="Jones J.D."/>
            <person name="Jones R.W."/>
            <person name="Karlsson E.K."/>
            <person name="Kunjeti S.G."/>
            <person name="Lamour K."/>
            <person name="Liu Z."/>
            <person name="Ma L."/>
            <person name="Maclean D."/>
            <person name="Chibucos M.C."/>
            <person name="McDonald H."/>
            <person name="McWalters J."/>
            <person name="Meijer H.J."/>
            <person name="Morgan W."/>
            <person name="Morris P.F."/>
            <person name="Munro C.A."/>
            <person name="O'Neill K."/>
            <person name="Ospina-Giraldo M."/>
            <person name="Pinzon A."/>
            <person name="Pritchard L."/>
            <person name="Ramsahoye B."/>
            <person name="Ren Q."/>
            <person name="Restrepo S."/>
            <person name="Roy S."/>
            <person name="Sadanandom A."/>
            <person name="Savidor A."/>
            <person name="Schornack S."/>
            <person name="Schwartz D.C."/>
            <person name="Schumann U.D."/>
            <person name="Schwessinger B."/>
            <person name="Seyer L."/>
            <person name="Sharpe T."/>
            <person name="Silvar C."/>
            <person name="Song J."/>
            <person name="Studholme D.J."/>
            <person name="Sykes S."/>
            <person name="Thines M."/>
            <person name="van de Vondervoort P.J."/>
            <person name="Phuntumart V."/>
            <person name="Wawra S."/>
            <person name="Weide R."/>
            <person name="Win J."/>
            <person name="Young C."/>
            <person name="Zhou S."/>
            <person name="Fry W."/>
            <person name="Meyers B.C."/>
            <person name="van West P."/>
            <person name="Ristaino J."/>
            <person name="Govers F."/>
            <person name="Birch P.R."/>
            <person name="Whisson S.C."/>
            <person name="Judelson H.S."/>
            <person name="Nusbaum C."/>
        </authorList>
    </citation>
    <scope>NUCLEOTIDE SEQUENCE [LARGE SCALE GENOMIC DNA]</scope>
    <source>
        <strain evidence="6">T30-4</strain>
    </source>
</reference>
<dbReference type="InParanoid" id="D0NQC6"/>
<comment type="cofactor">
    <cofactor evidence="1">
        <name>Zn(2+)</name>
        <dbReference type="ChEBI" id="CHEBI:29105"/>
    </cofactor>
</comment>
<protein>
    <submittedName>
        <fullName evidence="5">Metalloprotease family M14B, putative</fullName>
    </submittedName>
</protein>
<dbReference type="HOGENOM" id="CLU_007523_0_0_1"/>
<comment type="similarity">
    <text evidence="2 3">Belongs to the peptidase M14 family.</text>
</comment>
<evidence type="ECO:0000256" key="1">
    <source>
        <dbReference type="ARBA" id="ARBA00001947"/>
    </source>
</evidence>
<dbReference type="GO" id="GO:0006508">
    <property type="term" value="P:proteolysis"/>
    <property type="evidence" value="ECO:0007669"/>
    <property type="project" value="InterPro"/>
</dbReference>
<dbReference type="STRING" id="403677.D0NQC6"/>
<dbReference type="OrthoDB" id="10253041at2759"/>
<evidence type="ECO:0000313" key="5">
    <source>
        <dbReference type="EMBL" id="EEY62858.1"/>
    </source>
</evidence>
<sequence length="573" mass="64725">MSRANRFRTVVSQSILVPPPLPLINLPEEPRHVRTGVPDERPLHLPIRRHSPNTVAIAALKKNPSTDFNGLQPPKPEPILHESKSLLDFEAEAYEEIDEVSRLHVYEYNRPNIFRDSNAPDDTLIFDSLFESGNLLRAERVFRKIPTNSGSRIPQQEYDLLIHPDVKNGAYRQWFYFEIRNGKPGITYRFSLVNLAKSGALFGQGLQPVVYSEKDATKGIGWRHRGTCIRYDMTASPLAPPGANALTFHYEFEHENDCVYFACIQPYTYTDLMDYLDLLERDPQRSVTCRRTELCQSIAGNSCDLLSITSPGKDGLPPDDRRIIVVSARVHPGEPNSSWMMQGMLDYLTGPSSGATVLRRNFVFKVVPMLNPDGVINGNTRVNLAGWDLNRKWNSPIEQLFPTIYHLKQQLAHFQSRGRVAIYCDLHGHSINRNIFTYGCYSAKKKSSTDGSKAPSDTVGLRSDPRVFPMIVARHAKCFSFGNCDFSVHKSKMNTARVVVNQELGVTNSYTLEASFCGPDFGALRDTQFSTNDLEEMGRSWCQSLLLYYGLTSQVKALDTERKKQSPCKRPPA</sequence>
<evidence type="ECO:0000313" key="6">
    <source>
        <dbReference type="Proteomes" id="UP000006643"/>
    </source>
</evidence>
<dbReference type="Proteomes" id="UP000006643">
    <property type="component" value="Unassembled WGS sequence"/>
</dbReference>
<dbReference type="InterPro" id="IPR040626">
    <property type="entry name" value="Pepdidase_M14_N"/>
</dbReference>
<dbReference type="PANTHER" id="PTHR12756">
    <property type="entry name" value="CYTOSOLIC CARBOXYPEPTIDASE"/>
    <property type="match status" value="1"/>
</dbReference>